<feature type="domain" description="TRAM" evidence="6">
    <location>
        <begin position="4"/>
        <end position="62"/>
    </location>
</feature>
<dbReference type="AlphaFoldDB" id="A0A1T4WTK2"/>
<feature type="binding site" evidence="4">
    <location>
        <position position="290"/>
    </location>
    <ligand>
        <name>S-adenosyl-L-methionine</name>
        <dbReference type="ChEBI" id="CHEBI:59789"/>
    </ligand>
</feature>
<evidence type="ECO:0000313" key="8">
    <source>
        <dbReference type="Proteomes" id="UP000189733"/>
    </source>
</evidence>
<feature type="binding site" evidence="4">
    <location>
        <position position="319"/>
    </location>
    <ligand>
        <name>S-adenosyl-L-methionine</name>
        <dbReference type="ChEBI" id="CHEBI:59789"/>
    </ligand>
</feature>
<dbReference type="PROSITE" id="PS51687">
    <property type="entry name" value="SAM_MT_RNA_M5U"/>
    <property type="match status" value="1"/>
</dbReference>
<dbReference type="InterPro" id="IPR012340">
    <property type="entry name" value="NA-bd_OB-fold"/>
</dbReference>
<keyword evidence="3 4" id="KW-0949">S-adenosyl-L-methionine</keyword>
<keyword evidence="2 4" id="KW-0808">Transferase</keyword>
<feature type="active site" evidence="5">
    <location>
        <position position="412"/>
    </location>
</feature>
<dbReference type="Gene3D" id="3.40.50.150">
    <property type="entry name" value="Vaccinia Virus protein VP39"/>
    <property type="match status" value="1"/>
</dbReference>
<evidence type="ECO:0000256" key="5">
    <source>
        <dbReference type="PROSITE-ProRule" id="PRU10015"/>
    </source>
</evidence>
<dbReference type="InterPro" id="IPR010280">
    <property type="entry name" value="U5_MeTrfase_fam"/>
</dbReference>
<dbReference type="InterPro" id="IPR029063">
    <property type="entry name" value="SAM-dependent_MTases_sf"/>
</dbReference>
<evidence type="ECO:0000259" key="6">
    <source>
        <dbReference type="PROSITE" id="PS50926"/>
    </source>
</evidence>
<sequence>MSENFHKGDLVELTVHGLAFGGRGVARTEGFVFFVEGALPGQRVEAKITRLKKRFGEAEATKCLEQGPHDIVAFCPHFGKCGGCSFQNLDYAEQLKWKRQFVVDSLSRLGGEEEPRVLETLASPETQEFRNKMEFAFTGGGSGSPLRLGLHKRGSDTSIVNVEHCGLQSKFAMEAVKATREFCAESGIPSYSPITGEGLWRFLVVREGKNTGQTMLHLITAPGPGQAVARALGGFLQERFPELTSFVHSSRKAKSALAFGERTQVALGEPEIEETVLGLNYRISPNSFFQTNTHAAELLYAKARDYAQLTGTETVWDLYCGSGGLSLVMAQKAKSVVGMEEVDSAVKDARINAEKNGLSNCRFLAGDVRKLLAEGTKKPDVVITDPPRRGMHADVVKAIMNAEPKKIVYVSCNPTTLSRDIQILSEKYALVEAQPVDLFPHSAHVECVALLELI</sequence>
<dbReference type="GO" id="GO:0006396">
    <property type="term" value="P:RNA processing"/>
    <property type="evidence" value="ECO:0007669"/>
    <property type="project" value="InterPro"/>
</dbReference>
<dbReference type="SUPFAM" id="SSF50249">
    <property type="entry name" value="Nucleic acid-binding proteins"/>
    <property type="match status" value="1"/>
</dbReference>
<dbReference type="PANTHER" id="PTHR11061">
    <property type="entry name" value="RNA M5U METHYLTRANSFERASE"/>
    <property type="match status" value="1"/>
</dbReference>
<dbReference type="GO" id="GO:0008173">
    <property type="term" value="F:RNA methyltransferase activity"/>
    <property type="evidence" value="ECO:0007669"/>
    <property type="project" value="InterPro"/>
</dbReference>
<feature type="binding site" evidence="4">
    <location>
        <position position="385"/>
    </location>
    <ligand>
        <name>S-adenosyl-L-methionine</name>
        <dbReference type="ChEBI" id="CHEBI:59789"/>
    </ligand>
</feature>
<organism evidence="7 8">
    <name type="scientific">Desulfobaculum bizertense DSM 18034</name>
    <dbReference type="NCBI Taxonomy" id="1121442"/>
    <lineage>
        <taxon>Bacteria</taxon>
        <taxon>Pseudomonadati</taxon>
        <taxon>Thermodesulfobacteriota</taxon>
        <taxon>Desulfovibrionia</taxon>
        <taxon>Desulfovibrionales</taxon>
        <taxon>Desulfovibrionaceae</taxon>
        <taxon>Desulfobaculum</taxon>
    </lineage>
</organism>
<dbReference type="SUPFAM" id="SSF53335">
    <property type="entry name" value="S-adenosyl-L-methionine-dependent methyltransferases"/>
    <property type="match status" value="1"/>
</dbReference>
<evidence type="ECO:0000256" key="2">
    <source>
        <dbReference type="ARBA" id="ARBA00022679"/>
    </source>
</evidence>
<evidence type="ECO:0000313" key="7">
    <source>
        <dbReference type="EMBL" id="SKA80693.1"/>
    </source>
</evidence>
<proteinExistence type="inferred from homology"/>
<dbReference type="NCBIfam" id="TIGR00479">
    <property type="entry name" value="rumA"/>
    <property type="match status" value="1"/>
</dbReference>
<dbReference type="InterPro" id="IPR030390">
    <property type="entry name" value="MeTrfase_TrmA_AS"/>
</dbReference>
<protein>
    <submittedName>
        <fullName evidence="7">23S rRNA m(5)U-1939 methyltransferase</fullName>
    </submittedName>
</protein>
<dbReference type="OrthoDB" id="9804590at2"/>
<dbReference type="GO" id="GO:0001510">
    <property type="term" value="P:RNA methylation"/>
    <property type="evidence" value="ECO:0007669"/>
    <property type="project" value="UniProtKB-ARBA"/>
</dbReference>
<dbReference type="PROSITE" id="PS50926">
    <property type="entry name" value="TRAM"/>
    <property type="match status" value="1"/>
</dbReference>
<evidence type="ECO:0000256" key="1">
    <source>
        <dbReference type="ARBA" id="ARBA00022603"/>
    </source>
</evidence>
<dbReference type="Pfam" id="PF01938">
    <property type="entry name" value="TRAM"/>
    <property type="match status" value="1"/>
</dbReference>
<dbReference type="RefSeq" id="WP_078685939.1">
    <property type="nucleotide sequence ID" value="NZ_FUYA01000010.1"/>
</dbReference>
<evidence type="ECO:0000256" key="3">
    <source>
        <dbReference type="ARBA" id="ARBA00022691"/>
    </source>
</evidence>
<name>A0A1T4WTK2_9BACT</name>
<dbReference type="InterPro" id="IPR002792">
    <property type="entry name" value="TRAM_dom"/>
</dbReference>
<accession>A0A1T4WTK2</accession>
<dbReference type="Pfam" id="PF05958">
    <property type="entry name" value="tRNA_U5-meth_tr"/>
    <property type="match status" value="1"/>
</dbReference>
<dbReference type="PROSITE" id="PS01231">
    <property type="entry name" value="TRMA_2"/>
    <property type="match status" value="1"/>
</dbReference>
<dbReference type="InterPro" id="IPR030391">
    <property type="entry name" value="MeTrfase_TrmA_CS"/>
</dbReference>
<dbReference type="FunFam" id="3.40.50.150:FF:000009">
    <property type="entry name" value="23S rRNA (Uracil(1939)-C(5))-methyltransferase RlmD"/>
    <property type="match status" value="1"/>
</dbReference>
<evidence type="ECO:0000256" key="4">
    <source>
        <dbReference type="PROSITE-ProRule" id="PRU01024"/>
    </source>
</evidence>
<dbReference type="Gene3D" id="2.40.50.140">
    <property type="entry name" value="Nucleic acid-binding proteins"/>
    <property type="match status" value="1"/>
</dbReference>
<dbReference type="Gene3D" id="2.40.50.1070">
    <property type="match status" value="1"/>
</dbReference>
<reference evidence="7 8" key="1">
    <citation type="submission" date="2017-02" db="EMBL/GenBank/DDBJ databases">
        <authorList>
            <person name="Peterson S.W."/>
        </authorList>
    </citation>
    <scope>NUCLEOTIDE SEQUENCE [LARGE SCALE GENOMIC DNA]</scope>
    <source>
        <strain evidence="7 8">DSM 18034</strain>
    </source>
</reference>
<gene>
    <name evidence="7" type="ORF">SAMN02745702_02676</name>
</gene>
<comment type="similarity">
    <text evidence="4">Belongs to the class I-like SAM-binding methyltransferase superfamily. RNA M5U methyltransferase family.</text>
</comment>
<dbReference type="Proteomes" id="UP000189733">
    <property type="component" value="Unassembled WGS sequence"/>
</dbReference>
<dbReference type="PANTHER" id="PTHR11061:SF30">
    <property type="entry name" value="TRNA (URACIL(54)-C(5))-METHYLTRANSFERASE"/>
    <property type="match status" value="1"/>
</dbReference>
<dbReference type="CDD" id="cd02440">
    <property type="entry name" value="AdoMet_MTases"/>
    <property type="match status" value="1"/>
</dbReference>
<dbReference type="STRING" id="1121442.SAMN02745702_02676"/>
<dbReference type="EMBL" id="FUYA01000010">
    <property type="protein sequence ID" value="SKA80693.1"/>
    <property type="molecule type" value="Genomic_DNA"/>
</dbReference>
<feature type="active site" description="Nucleophile" evidence="4">
    <location>
        <position position="412"/>
    </location>
</feature>
<keyword evidence="8" id="KW-1185">Reference proteome</keyword>
<dbReference type="PROSITE" id="PS01230">
    <property type="entry name" value="TRMA_1"/>
    <property type="match status" value="1"/>
</dbReference>
<dbReference type="GO" id="GO:0008757">
    <property type="term" value="F:S-adenosylmethionine-dependent methyltransferase activity"/>
    <property type="evidence" value="ECO:0007669"/>
    <property type="project" value="UniProtKB-ARBA"/>
</dbReference>
<keyword evidence="1 4" id="KW-0489">Methyltransferase</keyword>
<feature type="binding site" evidence="4">
    <location>
        <position position="340"/>
    </location>
    <ligand>
        <name>S-adenosyl-L-methionine</name>
        <dbReference type="ChEBI" id="CHEBI:59789"/>
    </ligand>
</feature>